<dbReference type="OrthoDB" id="7024182at2"/>
<evidence type="ECO:0000256" key="1">
    <source>
        <dbReference type="SAM" id="MobiDB-lite"/>
    </source>
</evidence>
<reference evidence="3 5" key="1">
    <citation type="submission" date="2015-02" db="EMBL/GenBank/DDBJ databases">
        <title>Pseudomonas helleri sp. nov. and Pseudomonas weihenstephanensis sp. nov., isolated from raw cows milk.</title>
        <authorList>
            <person name="von Neubeck M."/>
            <person name="Huptas C."/>
            <person name="Wenning M."/>
            <person name="Scherer S."/>
        </authorList>
    </citation>
    <scope>NUCLEOTIDE SEQUENCE [LARGE SCALE GENOMIC DNA]</scope>
    <source>
        <strain evidence="3 5">DSM 29166</strain>
    </source>
</reference>
<reference evidence="4 6" key="2">
    <citation type="submission" date="2020-01" db="EMBL/GenBank/DDBJ databases">
        <title>Comparative genomics of meat spoilage bacteria.</title>
        <authorList>
            <person name="Hilgarth M."/>
            <person name="Vogel R.F."/>
        </authorList>
    </citation>
    <scope>NUCLEOTIDE SEQUENCE [LARGE SCALE GENOMIC DNA]</scope>
    <source>
        <strain evidence="4 6">TMW2.2077</strain>
    </source>
</reference>
<evidence type="ECO:0008006" key="7">
    <source>
        <dbReference type="Google" id="ProtNLM"/>
    </source>
</evidence>
<dbReference type="EMBL" id="JAAEBW010000003">
    <property type="protein sequence ID" value="MBM1195119.1"/>
    <property type="molecule type" value="Genomic_DNA"/>
</dbReference>
<evidence type="ECO:0000256" key="2">
    <source>
        <dbReference type="SAM" id="SignalP"/>
    </source>
</evidence>
<organism evidence="3 5">
    <name type="scientific">Pseudomonas weihenstephanensis</name>
    <dbReference type="NCBI Taxonomy" id="1608994"/>
    <lineage>
        <taxon>Bacteria</taxon>
        <taxon>Pseudomonadati</taxon>
        <taxon>Pseudomonadota</taxon>
        <taxon>Gammaproteobacteria</taxon>
        <taxon>Pseudomonadales</taxon>
        <taxon>Pseudomonadaceae</taxon>
        <taxon>Pseudomonas</taxon>
    </lineage>
</organism>
<feature type="region of interest" description="Disordered" evidence="1">
    <location>
        <begin position="235"/>
        <end position="257"/>
    </location>
</feature>
<dbReference type="STRING" id="1608994.TU86_14280"/>
<evidence type="ECO:0000313" key="4">
    <source>
        <dbReference type="EMBL" id="MBM1195119.1"/>
    </source>
</evidence>
<dbReference type="Proteomes" id="UP000036325">
    <property type="component" value="Unassembled WGS sequence"/>
</dbReference>
<dbReference type="AlphaFoldDB" id="A0A0J6IMA7"/>
<dbReference type="RefSeq" id="WP_048364955.1">
    <property type="nucleotide sequence ID" value="NZ_JAAEBW010000003.1"/>
</dbReference>
<keyword evidence="6" id="KW-1185">Reference proteome</keyword>
<sequence>MKPAMALKPLVFALAALMAVAAQADTSDRHPTPTPTPTTAVVNGASAVIADVQVSHDNNITNNGTLNSAKVDDSIKSTSGNIGANVASGAGNQQDNAAAIANNDQNFVLGTGAALTSASQSSYYNKVNNHGTQNGATLNNSVNTTSGNVGVNVAAGDLNQQKNNLAIAVSGGNLATAGAGATQTSNNLTVVNDLSSVSTHTPWSFGSTTTRVPVSNNSNMTNALKSTSGNVGANVASGVGNQQSNSLSISSVSKTAM</sequence>
<dbReference type="PATRIC" id="fig|1608994.3.peg.3511"/>
<accession>A0A0J6IMA7</accession>
<evidence type="ECO:0000313" key="3">
    <source>
        <dbReference type="EMBL" id="KMN13232.1"/>
    </source>
</evidence>
<proteinExistence type="predicted"/>
<evidence type="ECO:0000313" key="5">
    <source>
        <dbReference type="Proteomes" id="UP000036325"/>
    </source>
</evidence>
<feature type="signal peptide" evidence="2">
    <location>
        <begin position="1"/>
        <end position="24"/>
    </location>
</feature>
<gene>
    <name evidence="4" type="ORF">GYN02_07995</name>
    <name evidence="3" type="ORF">TU86_14280</name>
</gene>
<keyword evidence="2" id="KW-0732">Signal</keyword>
<name>A0A0J6IMA7_9PSED</name>
<protein>
    <recommendedName>
        <fullName evidence="7">Heme utilization protein</fullName>
    </recommendedName>
</protein>
<dbReference type="Proteomes" id="UP000809529">
    <property type="component" value="Unassembled WGS sequence"/>
</dbReference>
<comment type="caution">
    <text evidence="3">The sequence shown here is derived from an EMBL/GenBank/DDBJ whole genome shotgun (WGS) entry which is preliminary data.</text>
</comment>
<evidence type="ECO:0000313" key="6">
    <source>
        <dbReference type="Proteomes" id="UP000809529"/>
    </source>
</evidence>
<feature type="chain" id="PRO_5005274601" description="Heme utilization protein" evidence="2">
    <location>
        <begin position="25"/>
        <end position="257"/>
    </location>
</feature>
<dbReference type="EMBL" id="JYLF01000005">
    <property type="protein sequence ID" value="KMN13232.1"/>
    <property type="molecule type" value="Genomic_DNA"/>
</dbReference>